<proteinExistence type="predicted"/>
<evidence type="ECO:0000313" key="3">
    <source>
        <dbReference type="Proteomes" id="UP000295560"/>
    </source>
</evidence>
<dbReference type="EMBL" id="SMFZ01000002">
    <property type="protein sequence ID" value="TCK20595.1"/>
    <property type="molecule type" value="Genomic_DNA"/>
</dbReference>
<accession>A0A4R1HJC6</accession>
<dbReference type="AlphaFoldDB" id="A0A4R1HJC6"/>
<dbReference type="Proteomes" id="UP000295560">
    <property type="component" value="Unassembled WGS sequence"/>
</dbReference>
<feature type="chain" id="PRO_5020769885" description="Trypsin-like peptidase" evidence="1">
    <location>
        <begin position="35"/>
        <end position="308"/>
    </location>
</feature>
<evidence type="ECO:0000313" key="2">
    <source>
        <dbReference type="EMBL" id="TCK20595.1"/>
    </source>
</evidence>
<evidence type="ECO:0008006" key="4">
    <source>
        <dbReference type="Google" id="ProtNLM"/>
    </source>
</evidence>
<keyword evidence="3" id="KW-1185">Reference proteome</keyword>
<keyword evidence="1" id="KW-0732">Signal</keyword>
<comment type="caution">
    <text evidence="2">The sequence shown here is derived from an EMBL/GenBank/DDBJ whole genome shotgun (WGS) entry which is preliminary data.</text>
</comment>
<organism evidence="2 3">
    <name type="scientific">Pseudonocardia endophytica</name>
    <dbReference type="NCBI Taxonomy" id="401976"/>
    <lineage>
        <taxon>Bacteria</taxon>
        <taxon>Bacillati</taxon>
        <taxon>Actinomycetota</taxon>
        <taxon>Actinomycetes</taxon>
        <taxon>Pseudonocardiales</taxon>
        <taxon>Pseudonocardiaceae</taxon>
        <taxon>Pseudonocardia</taxon>
    </lineage>
</organism>
<evidence type="ECO:0000256" key="1">
    <source>
        <dbReference type="SAM" id="SignalP"/>
    </source>
</evidence>
<sequence>MTRAPRTVRRLAGAGIAVGLAATAALLAPMTASAAPQAAFAPATAAAIGPGVELATPVGDGAELCTANFVFTGGDTVYLGTAAHCFGTADAGSSVDGCTEPVMDDGAAVGIHGRDGRTYRGTLAYDSWGAMQATGETDPALCSENDFALVALAPEDAARTSPTIPGVGGPTALDTDGTKNGERVFSYQPNQIGVAPNKQGVSLGQPDPWTHVVATIPPGVPGDSGSGYVDAEGRAFGSLSSLMAPSSSNGVADIAQALAYASRNGSVGDVSLVPGDRPFSPTALPLTEAPSLPSLPLPLPDLVPAPLG</sequence>
<reference evidence="2 3" key="1">
    <citation type="submission" date="2019-03" db="EMBL/GenBank/DDBJ databases">
        <title>Sequencing the genomes of 1000 actinobacteria strains.</title>
        <authorList>
            <person name="Klenk H.-P."/>
        </authorList>
    </citation>
    <scope>NUCLEOTIDE SEQUENCE [LARGE SCALE GENOMIC DNA]</scope>
    <source>
        <strain evidence="2 3">DSM 44969</strain>
    </source>
</reference>
<name>A0A4R1HJC6_PSEEN</name>
<protein>
    <recommendedName>
        <fullName evidence="4">Trypsin-like peptidase</fullName>
    </recommendedName>
</protein>
<dbReference type="Pfam" id="PF13365">
    <property type="entry name" value="Trypsin_2"/>
    <property type="match status" value="1"/>
</dbReference>
<dbReference type="SUPFAM" id="SSF50494">
    <property type="entry name" value="Trypsin-like serine proteases"/>
    <property type="match status" value="1"/>
</dbReference>
<dbReference type="InterPro" id="IPR009003">
    <property type="entry name" value="Peptidase_S1_PA"/>
</dbReference>
<feature type="signal peptide" evidence="1">
    <location>
        <begin position="1"/>
        <end position="34"/>
    </location>
</feature>
<gene>
    <name evidence="2" type="ORF">EV378_4556</name>
</gene>
<dbReference type="RefSeq" id="WP_207908832.1">
    <property type="nucleotide sequence ID" value="NZ_SMFZ01000002.1"/>
</dbReference>